<dbReference type="GO" id="GO:0008610">
    <property type="term" value="P:lipid biosynthetic process"/>
    <property type="evidence" value="ECO:0007669"/>
    <property type="project" value="InterPro"/>
</dbReference>
<evidence type="ECO:0000259" key="7">
    <source>
        <dbReference type="Pfam" id="PF25371"/>
    </source>
</evidence>
<dbReference type="Pfam" id="PF02353">
    <property type="entry name" value="CMAS"/>
    <property type="match status" value="1"/>
</dbReference>
<keyword evidence="4" id="KW-0949">S-adenosyl-L-methionine</keyword>
<dbReference type="Gene3D" id="3.40.50.150">
    <property type="entry name" value="Vaccinia Virus protein VP39"/>
    <property type="match status" value="1"/>
</dbReference>
<dbReference type="GO" id="GO:0008825">
    <property type="term" value="F:cyclopropane-fatty-acyl-phospholipid synthase activity"/>
    <property type="evidence" value="ECO:0007669"/>
    <property type="project" value="UniProtKB-EC"/>
</dbReference>
<feature type="domain" description="DUF7884" evidence="7">
    <location>
        <begin position="10"/>
        <end position="92"/>
    </location>
</feature>
<keyword evidence="2 8" id="KW-0489">Methyltransferase</keyword>
<keyword evidence="5" id="KW-0443">Lipid metabolism</keyword>
<dbReference type="RefSeq" id="WP_055657031.1">
    <property type="nucleotide sequence ID" value="NZ_CABIXC010000009.1"/>
</dbReference>
<dbReference type="CDD" id="cd02440">
    <property type="entry name" value="AdoMet_MTases"/>
    <property type="match status" value="1"/>
</dbReference>
<evidence type="ECO:0000256" key="4">
    <source>
        <dbReference type="ARBA" id="ARBA00022691"/>
    </source>
</evidence>
<dbReference type="EMBL" id="CYZE01000009">
    <property type="protein sequence ID" value="CUO64001.1"/>
    <property type="molecule type" value="Genomic_DNA"/>
</dbReference>
<organism evidence="8 9">
    <name type="scientific">Hungatella hathewayi</name>
    <dbReference type="NCBI Taxonomy" id="154046"/>
    <lineage>
        <taxon>Bacteria</taxon>
        <taxon>Bacillati</taxon>
        <taxon>Bacillota</taxon>
        <taxon>Clostridia</taxon>
        <taxon>Lachnospirales</taxon>
        <taxon>Lachnospiraceae</taxon>
        <taxon>Hungatella</taxon>
    </lineage>
</organism>
<dbReference type="InterPro" id="IPR057206">
    <property type="entry name" value="DUF7884"/>
</dbReference>
<dbReference type="Pfam" id="PF25371">
    <property type="entry name" value="DUF7884"/>
    <property type="match status" value="1"/>
</dbReference>
<evidence type="ECO:0000313" key="8">
    <source>
        <dbReference type="EMBL" id="CUO64001.1"/>
    </source>
</evidence>
<keyword evidence="3 8" id="KW-0808">Transferase</keyword>
<dbReference type="InterPro" id="IPR003333">
    <property type="entry name" value="CMAS"/>
</dbReference>
<sequence length="389" mass="45233">MKTMTDNFMISFLQRFDEHPFDVKLHGKTHHIGNGNPTFVVDLKEDIEGKELLTSTSLALGEAYMKGNLEVEGDLFEALDSFLGQMDRFSTDRSKLKKLMFTSQSKKNQEKEVTSHYDIGNDFYSLWLDETMSYSCGYFKHETDTLYEAQCNKVERILEKLCLKKDMTLLDIGCGWGYLLIRAAKEYGVKGLGITLSHEQQKEFEERIEKEGLTGQIEVARMDYRELEKSGRQFDRVVSVGMLEHVGRANYELFVKNVDSVLKPGGLLLLHYISALKEYPGDPWIKKYIFPGGMVPSLREIIHLFGDYRFYTLDVESLRRHYYKTLRCWEQNFSGHRQEVEEKMGTEFARMWELYLSSCAATFHNGIIDLHQILVSKGVNNELPMTRWY</sequence>
<proteinExistence type="inferred from homology"/>
<dbReference type="PANTHER" id="PTHR43667">
    <property type="entry name" value="CYCLOPROPANE-FATTY-ACYL-PHOSPHOLIPID SYNTHASE"/>
    <property type="match status" value="1"/>
</dbReference>
<gene>
    <name evidence="8" type="primary">cfa</name>
    <name evidence="8" type="ORF">ERS852407_03450</name>
</gene>
<evidence type="ECO:0000256" key="2">
    <source>
        <dbReference type="ARBA" id="ARBA00022603"/>
    </source>
</evidence>
<feature type="active site" evidence="6">
    <location>
        <position position="359"/>
    </location>
</feature>
<dbReference type="AlphaFoldDB" id="A0A174GPV6"/>
<dbReference type="InterPro" id="IPR029063">
    <property type="entry name" value="SAM-dependent_MTases_sf"/>
</dbReference>
<accession>A0A174GPV6</accession>
<protein>
    <submittedName>
        <fullName evidence="8">Cyclopropane-fatty-acyl-phospholipid synthase</fullName>
        <ecNumber evidence="8">2.1.1.79</ecNumber>
    </submittedName>
</protein>
<dbReference type="InterPro" id="IPR050723">
    <property type="entry name" value="CFA/CMAS"/>
</dbReference>
<evidence type="ECO:0000256" key="5">
    <source>
        <dbReference type="ARBA" id="ARBA00023098"/>
    </source>
</evidence>
<dbReference type="PIRSF" id="PIRSF003085">
    <property type="entry name" value="CMAS"/>
    <property type="match status" value="1"/>
</dbReference>
<reference evidence="8 9" key="1">
    <citation type="submission" date="2015-09" db="EMBL/GenBank/DDBJ databases">
        <authorList>
            <consortium name="Pathogen Informatics"/>
        </authorList>
    </citation>
    <scope>NUCLEOTIDE SEQUENCE [LARGE SCALE GENOMIC DNA]</scope>
    <source>
        <strain evidence="8 9">2789STDY5608850</strain>
    </source>
</reference>
<dbReference type="SUPFAM" id="SSF53335">
    <property type="entry name" value="S-adenosyl-L-methionine-dependent methyltransferases"/>
    <property type="match status" value="1"/>
</dbReference>
<comment type="similarity">
    <text evidence="1">Belongs to the CFA/CMAS family.</text>
</comment>
<dbReference type="GO" id="GO:0032259">
    <property type="term" value="P:methylation"/>
    <property type="evidence" value="ECO:0007669"/>
    <property type="project" value="UniProtKB-KW"/>
</dbReference>
<evidence type="ECO:0000256" key="6">
    <source>
        <dbReference type="PIRSR" id="PIRSR003085-1"/>
    </source>
</evidence>
<evidence type="ECO:0000256" key="3">
    <source>
        <dbReference type="ARBA" id="ARBA00022679"/>
    </source>
</evidence>
<dbReference type="Proteomes" id="UP000095651">
    <property type="component" value="Unassembled WGS sequence"/>
</dbReference>
<dbReference type="PANTHER" id="PTHR43667:SF1">
    <property type="entry name" value="CYCLOPROPANE-FATTY-ACYL-PHOSPHOLIPID SYNTHASE"/>
    <property type="match status" value="1"/>
</dbReference>
<name>A0A174GPV6_9FIRM</name>
<evidence type="ECO:0000256" key="1">
    <source>
        <dbReference type="ARBA" id="ARBA00010815"/>
    </source>
</evidence>
<dbReference type="EC" id="2.1.1.79" evidence="8"/>
<evidence type="ECO:0000313" key="9">
    <source>
        <dbReference type="Proteomes" id="UP000095651"/>
    </source>
</evidence>